<dbReference type="GO" id="GO:0000166">
    <property type="term" value="F:nucleotide binding"/>
    <property type="evidence" value="ECO:0007669"/>
    <property type="project" value="InterPro"/>
</dbReference>
<organism evidence="5">
    <name type="scientific">Saccharothrix mutabilis subsp. capreolus</name>
    <name type="common">Streptomyces capreolus</name>
    <dbReference type="NCBI Taxonomy" id="66854"/>
    <lineage>
        <taxon>Bacteria</taxon>
        <taxon>Bacillati</taxon>
        <taxon>Actinomycetota</taxon>
        <taxon>Actinomycetes</taxon>
        <taxon>Pseudonocardiales</taxon>
        <taxon>Pseudonocardiaceae</taxon>
        <taxon>Saccharothrix</taxon>
    </lineage>
</organism>
<evidence type="ECO:0000259" key="3">
    <source>
        <dbReference type="Pfam" id="PF01408"/>
    </source>
</evidence>
<evidence type="ECO:0000256" key="2">
    <source>
        <dbReference type="ARBA" id="ARBA00023002"/>
    </source>
</evidence>
<reference evidence="5" key="3">
    <citation type="journal article" date="2002" name="Eur. J. Biochem.">
        <title>Identification of a set of genes involved in the biosynthesis of the aminonucleoside moiety of antibiotic A201A from Streptomyces capreolus.</title>
        <authorList>
            <person name="Saugar I."/>
            <person name="Sanz E."/>
            <person name="Rubio M.A."/>
            <person name="Espinosa J.C."/>
            <person name="Jimenez A."/>
        </authorList>
    </citation>
    <scope>NUCLEOTIDE SEQUENCE</scope>
    <source>
        <strain evidence="5">NRRL3817</strain>
    </source>
</reference>
<reference evidence="5" key="2">
    <citation type="journal article" date="1997" name="Eur. J. Biochem.">
        <title>The aminonucleoside antibiotic A201A is inactivated by a phosphotransferase activity from Streptomyces capreolus NRRL 3817, the producing organism. Isolation and molecular characterization of the relevant encoding gene and its DNA flanking regions.</title>
        <authorList>
            <person name="Barrasa M.I."/>
            <person name="Tercero J.A."/>
            <person name="Jimenez A."/>
        </authorList>
    </citation>
    <scope>NUCLEOTIDE SEQUENCE</scope>
    <source>
        <strain evidence="5">NRRL3817</strain>
    </source>
</reference>
<dbReference type="Pfam" id="PF01408">
    <property type="entry name" value="GFO_IDH_MocA"/>
    <property type="match status" value="1"/>
</dbReference>
<dbReference type="EMBL" id="X84374">
    <property type="protein sequence ID" value="CAD27646.1"/>
    <property type="molecule type" value="Genomic_DNA"/>
</dbReference>
<reference evidence="5" key="1">
    <citation type="journal article" date="1995" name="Eur. J. Biochem.">
        <title>The ard1 gene from Streptomyces capreolus encodes a polypeptide of the ABC-transporters superfamily which confers resistance to the aminonucleoside antibiotic A201A.</title>
        <authorList>
            <person name="Barrasa M.I."/>
            <person name="Tercero J.A."/>
            <person name="Lacalle R.A."/>
            <person name="Jimenez A."/>
        </authorList>
    </citation>
    <scope>NUCLEOTIDE SEQUENCE</scope>
    <source>
        <strain evidence="5">NRRL3817</strain>
    </source>
</reference>
<dbReference type="Gene3D" id="3.40.50.720">
    <property type="entry name" value="NAD(P)-binding Rossmann-like Domain"/>
    <property type="match status" value="1"/>
</dbReference>
<dbReference type="Pfam" id="PF22725">
    <property type="entry name" value="GFO_IDH_MocA_C3"/>
    <property type="match status" value="1"/>
</dbReference>
<dbReference type="PANTHER" id="PTHR43708">
    <property type="entry name" value="CONSERVED EXPRESSED OXIDOREDUCTASE (EUROFUNG)"/>
    <property type="match status" value="1"/>
</dbReference>
<dbReference type="InterPro" id="IPR036291">
    <property type="entry name" value="NAD(P)-bd_dom_sf"/>
</dbReference>
<protein>
    <submittedName>
        <fullName evidence="5">AtaP10 protein</fullName>
    </submittedName>
</protein>
<dbReference type="PANTHER" id="PTHR43708:SF5">
    <property type="entry name" value="CONSERVED EXPRESSED OXIDOREDUCTASE (EUROFUNG)-RELATED"/>
    <property type="match status" value="1"/>
</dbReference>
<comment type="similarity">
    <text evidence="1">Belongs to the Gfo/Idh/MocA family.</text>
</comment>
<name>Q8RJX1_STRMP</name>
<dbReference type="GO" id="GO:0016491">
    <property type="term" value="F:oxidoreductase activity"/>
    <property type="evidence" value="ECO:0007669"/>
    <property type="project" value="UniProtKB-KW"/>
</dbReference>
<keyword evidence="2" id="KW-0560">Oxidoreductase</keyword>
<dbReference type="SMR" id="Q8RJX1"/>
<feature type="domain" description="GFO/IDH/MocA-like oxidoreductase" evidence="4">
    <location>
        <begin position="145"/>
        <end position="258"/>
    </location>
</feature>
<evidence type="ECO:0000259" key="4">
    <source>
        <dbReference type="Pfam" id="PF22725"/>
    </source>
</evidence>
<dbReference type="AlphaFoldDB" id="Q8RJX1"/>
<evidence type="ECO:0000256" key="1">
    <source>
        <dbReference type="ARBA" id="ARBA00010928"/>
    </source>
</evidence>
<dbReference type="InterPro" id="IPR051317">
    <property type="entry name" value="Gfo/Idh/MocA_oxidoreduct"/>
</dbReference>
<reference evidence="5" key="5">
    <citation type="submission" date="2003-01" db="EMBL/GenBank/DDBJ databases">
        <authorList>
            <person name="Saugar I."/>
        </authorList>
    </citation>
    <scope>NUCLEOTIDE SEQUENCE</scope>
    <source>
        <strain evidence="5">NRRL3817</strain>
    </source>
</reference>
<feature type="domain" description="Gfo/Idh/MocA-like oxidoreductase N-terminal" evidence="3">
    <location>
        <begin position="17"/>
        <end position="122"/>
    </location>
</feature>
<dbReference type="SUPFAM" id="SSF51735">
    <property type="entry name" value="NAD(P)-binding Rossmann-fold domains"/>
    <property type="match status" value="1"/>
</dbReference>
<sequence length="361" mass="40521">MNRPAIPAPPRPRSIAVGFAGKQGQEYLPLVRRHTELVGLVDTVPGADRLARRIGAPFFPTVEDALARLDFDVAVVTVPHSAHFAVCELMLHHGKHVIKEKPFAINERDAVQLRKLALDRDRSVYTLVQRNFVPSFEFARRNLHRIGTPYWFSYEYHLDLPTITTGWRADRARALGGVMLDMGYHMADVVNRYFGLPAAVQGLFVHRYEEMRLSRLEDLASVHLYYPGRVTAGALTVSRHYHEKLERLTVLGAKGSLRVEPQAAQLRTHTGGQADDLTWRATKQDVTEEMFACYVRRLDDRGYRRAHLARQLSTVRLIDGIYHSGAARLPGGAAPAVTVASWNEPSRRGDALQHATEGKGP</sequence>
<evidence type="ECO:0000313" key="5">
    <source>
        <dbReference type="EMBL" id="CAD27646.1"/>
    </source>
</evidence>
<reference evidence="5" key="4">
    <citation type="submission" date="2002-03" db="EMBL/GenBank/DDBJ databases">
        <title>Cloning and heterologous expression of the antibiotic A201A biosynthetic gene cluster.</title>
        <authorList>
            <person name="Sanz E."/>
            <person name="Saugar I."/>
            <person name="Jimenez A."/>
        </authorList>
    </citation>
    <scope>NUCLEOTIDE SEQUENCE</scope>
    <source>
        <strain evidence="5">NRRL3817</strain>
    </source>
</reference>
<dbReference type="SUPFAM" id="SSF55347">
    <property type="entry name" value="Glyceraldehyde-3-phosphate dehydrogenase-like, C-terminal domain"/>
    <property type="match status" value="1"/>
</dbReference>
<gene>
    <name evidence="5" type="primary">ataP10</name>
</gene>
<dbReference type="InterPro" id="IPR055170">
    <property type="entry name" value="GFO_IDH_MocA-like_dom"/>
</dbReference>
<dbReference type="Gene3D" id="3.30.360.10">
    <property type="entry name" value="Dihydrodipicolinate Reductase, domain 2"/>
    <property type="match status" value="1"/>
</dbReference>
<accession>Q8RJX1</accession>
<dbReference type="InterPro" id="IPR000683">
    <property type="entry name" value="Gfo/Idh/MocA-like_OxRdtase_N"/>
</dbReference>
<proteinExistence type="inferred from homology"/>